<evidence type="ECO:0000256" key="1">
    <source>
        <dbReference type="ARBA" id="ARBA00004651"/>
    </source>
</evidence>
<evidence type="ECO:0000256" key="5">
    <source>
        <dbReference type="ARBA" id="ARBA00022989"/>
    </source>
</evidence>
<keyword evidence="6 7" id="KW-0472">Membrane</keyword>
<evidence type="ECO:0000256" key="6">
    <source>
        <dbReference type="ARBA" id="ARBA00023136"/>
    </source>
</evidence>
<keyword evidence="5 7" id="KW-1133">Transmembrane helix</keyword>
<dbReference type="Proteomes" id="UP000037482">
    <property type="component" value="Unassembled WGS sequence"/>
</dbReference>
<evidence type="ECO:0000256" key="7">
    <source>
        <dbReference type="RuleBase" id="RU367016"/>
    </source>
</evidence>
<dbReference type="RefSeq" id="WP_049295357.1">
    <property type="nucleotide sequence ID" value="NZ_CAMKII010000002.1"/>
</dbReference>
<feature type="transmembrane region" description="Helical" evidence="7">
    <location>
        <begin position="58"/>
        <end position="83"/>
    </location>
</feature>
<dbReference type="GO" id="GO:0005886">
    <property type="term" value="C:plasma membrane"/>
    <property type="evidence" value="ECO:0007669"/>
    <property type="project" value="UniProtKB-SubCell"/>
</dbReference>
<accession>A0A656VH73</accession>
<feature type="transmembrane region" description="Helical" evidence="7">
    <location>
        <begin position="18"/>
        <end position="38"/>
    </location>
</feature>
<comment type="caution">
    <text evidence="9">The sequence shown here is derived from an EMBL/GenBank/DDBJ whole genome shotgun (WGS) entry which is preliminary data.</text>
</comment>
<protein>
    <submittedName>
        <fullName evidence="9">Membrane protein</fullName>
    </submittedName>
</protein>
<evidence type="ECO:0000313" key="10">
    <source>
        <dbReference type="Proteomes" id="UP000037482"/>
    </source>
</evidence>
<name>A0A656VH73_SERMA</name>
<gene>
    <name evidence="9" type="ORF">AB868_02407</name>
</gene>
<evidence type="ECO:0000256" key="4">
    <source>
        <dbReference type="ARBA" id="ARBA00022692"/>
    </source>
</evidence>
<dbReference type="PANTHER" id="PTHR30353:SF0">
    <property type="entry name" value="TRANSMEMBRANE PROTEIN"/>
    <property type="match status" value="1"/>
</dbReference>
<dbReference type="PANTHER" id="PTHR30353">
    <property type="entry name" value="INNER MEMBRANE PROTEIN DEDA-RELATED"/>
    <property type="match status" value="1"/>
</dbReference>
<sequence length="167" mass="17906">MDELTHIIAKYSPEPEMLLLLIFLFALGKSVIVVSSALPPASVTLLVGILAGKHTLPLGAVWAAIALGATLGSILSFHGGALLCRHDLGRRLPARFHTPLHKAQRSLQKRGLPLLFASRFLAVMRYTMPLMAGMLQLPARHVYATAALSAAVWALLLMSAAHLFPAS</sequence>
<comment type="similarity">
    <text evidence="2 7">Belongs to the DedA family.</text>
</comment>
<evidence type="ECO:0000259" key="8">
    <source>
        <dbReference type="Pfam" id="PF09335"/>
    </source>
</evidence>
<dbReference type="AlphaFoldDB" id="A0A656VH73"/>
<keyword evidence="3 7" id="KW-1003">Cell membrane</keyword>
<feature type="transmembrane region" description="Helical" evidence="7">
    <location>
        <begin position="141"/>
        <end position="164"/>
    </location>
</feature>
<proteinExistence type="inferred from homology"/>
<reference evidence="9 10" key="1">
    <citation type="submission" date="2015-06" db="EMBL/GenBank/DDBJ databases">
        <title>Draft Genome of Serratia marcescens Strain AH0650_Sm1.</title>
        <authorList>
            <person name="Wan Y."/>
            <person name="Gorrie C."/>
            <person name="Holt K."/>
        </authorList>
    </citation>
    <scope>NUCLEOTIDE SEQUENCE [LARGE SCALE GENOMIC DNA]</scope>
    <source>
        <strain evidence="9 10">AH0650_Sm1</strain>
    </source>
</reference>
<evidence type="ECO:0000256" key="2">
    <source>
        <dbReference type="ARBA" id="ARBA00010792"/>
    </source>
</evidence>
<keyword evidence="4 7" id="KW-0812">Transmembrane</keyword>
<evidence type="ECO:0000313" key="9">
    <source>
        <dbReference type="EMBL" id="KMU51662.1"/>
    </source>
</evidence>
<dbReference type="Pfam" id="PF09335">
    <property type="entry name" value="VTT_dom"/>
    <property type="match status" value="1"/>
</dbReference>
<dbReference type="EMBL" id="LFJS01000012">
    <property type="protein sequence ID" value="KMU51662.1"/>
    <property type="molecule type" value="Genomic_DNA"/>
</dbReference>
<organism evidence="9 10">
    <name type="scientific">Serratia marcescens</name>
    <dbReference type="NCBI Taxonomy" id="615"/>
    <lineage>
        <taxon>Bacteria</taxon>
        <taxon>Pseudomonadati</taxon>
        <taxon>Pseudomonadota</taxon>
        <taxon>Gammaproteobacteria</taxon>
        <taxon>Enterobacterales</taxon>
        <taxon>Yersiniaceae</taxon>
        <taxon>Serratia</taxon>
    </lineage>
</organism>
<dbReference type="InterPro" id="IPR032816">
    <property type="entry name" value="VTT_dom"/>
</dbReference>
<dbReference type="InterPro" id="IPR032818">
    <property type="entry name" value="DedA-like"/>
</dbReference>
<feature type="transmembrane region" description="Helical" evidence="7">
    <location>
        <begin position="112"/>
        <end position="135"/>
    </location>
</feature>
<evidence type="ECO:0000256" key="3">
    <source>
        <dbReference type="ARBA" id="ARBA00022475"/>
    </source>
</evidence>
<feature type="domain" description="VTT" evidence="8">
    <location>
        <begin position="39"/>
        <end position="160"/>
    </location>
</feature>
<comment type="subcellular location">
    <subcellularLocation>
        <location evidence="1 7">Cell membrane</location>
        <topology evidence="1 7">Multi-pass membrane protein</topology>
    </subcellularLocation>
</comment>